<dbReference type="RefSeq" id="XP_069308750.1">
    <property type="nucleotide sequence ID" value="XM_069449785.1"/>
</dbReference>
<feature type="domain" description="RNase III" evidence="2">
    <location>
        <begin position="7"/>
        <end position="140"/>
    </location>
</feature>
<dbReference type="CDD" id="cd00593">
    <property type="entry name" value="RIBOc"/>
    <property type="match status" value="1"/>
</dbReference>
<proteinExistence type="predicted"/>
<dbReference type="Pfam" id="PF00636">
    <property type="entry name" value="Ribonuclease_3"/>
    <property type="match status" value="1"/>
</dbReference>
<gene>
    <name evidence="3" type="ORF">ACET3X_002203</name>
</gene>
<evidence type="ECO:0000313" key="4">
    <source>
        <dbReference type="Proteomes" id="UP001578633"/>
    </source>
</evidence>
<dbReference type="Proteomes" id="UP001578633">
    <property type="component" value="Chromosome 2"/>
</dbReference>
<dbReference type="GeneID" id="96082525"/>
<dbReference type="EMBL" id="JBHGVX010000002">
    <property type="protein sequence ID" value="KAL1798166.1"/>
    <property type="molecule type" value="Genomic_DNA"/>
</dbReference>
<organism evidence="3 4">
    <name type="scientific">Alternaria dauci</name>
    <dbReference type="NCBI Taxonomy" id="48095"/>
    <lineage>
        <taxon>Eukaryota</taxon>
        <taxon>Fungi</taxon>
        <taxon>Dikarya</taxon>
        <taxon>Ascomycota</taxon>
        <taxon>Pezizomycotina</taxon>
        <taxon>Dothideomycetes</taxon>
        <taxon>Pleosporomycetidae</taxon>
        <taxon>Pleosporales</taxon>
        <taxon>Pleosporineae</taxon>
        <taxon>Pleosporaceae</taxon>
        <taxon>Alternaria</taxon>
        <taxon>Alternaria sect. Porri</taxon>
    </lineage>
</organism>
<dbReference type="InterPro" id="IPR036389">
    <property type="entry name" value="RNase_III_sf"/>
</dbReference>
<keyword evidence="1" id="KW-0378">Hydrolase</keyword>
<keyword evidence="4" id="KW-1185">Reference proteome</keyword>
<sequence>MNVDGHIKSIEETVGYVFRNKPLCAEALQMKEPHCPLLIDGVLHLVNKNRDLELVGDAVLDEALVKKWYEARDYLGERHNLAAWTQMRTDLVSNEKLAERGFRLGLDKLIIKNLGMRTPSKDMVANTFEAIIGAICMDAGTNSSEAVRRALERMGFFDHPLITGPSDVQPTDDILD</sequence>
<dbReference type="PROSITE" id="PS50142">
    <property type="entry name" value="RNASE_3_2"/>
    <property type="match status" value="1"/>
</dbReference>
<dbReference type="PANTHER" id="PTHR14950">
    <property type="entry name" value="DICER-RELATED"/>
    <property type="match status" value="1"/>
</dbReference>
<comment type="caution">
    <text evidence="3">The sequence shown here is derived from an EMBL/GenBank/DDBJ whole genome shotgun (WGS) entry which is preliminary data.</text>
</comment>
<name>A0ABR3UNX4_9PLEO</name>
<dbReference type="Gene3D" id="1.10.1520.10">
    <property type="entry name" value="Ribonuclease III domain"/>
    <property type="match status" value="1"/>
</dbReference>
<accession>A0ABR3UNX4</accession>
<dbReference type="InterPro" id="IPR000999">
    <property type="entry name" value="RNase_III_dom"/>
</dbReference>
<evidence type="ECO:0000259" key="2">
    <source>
        <dbReference type="PROSITE" id="PS50142"/>
    </source>
</evidence>
<dbReference type="SMART" id="SM00535">
    <property type="entry name" value="RIBOc"/>
    <property type="match status" value="1"/>
</dbReference>
<evidence type="ECO:0000256" key="1">
    <source>
        <dbReference type="ARBA" id="ARBA00022801"/>
    </source>
</evidence>
<reference evidence="3 4" key="1">
    <citation type="submission" date="2024-09" db="EMBL/GenBank/DDBJ databases">
        <title>T2T genomes of carrot and Alternaria dauci and their utility for understanding host-pathogen interaction during carrot leaf blight disease.</title>
        <authorList>
            <person name="Liu W."/>
            <person name="Xu S."/>
            <person name="Ou C."/>
            <person name="Liu X."/>
            <person name="Zhuang F."/>
            <person name="Deng X.W."/>
        </authorList>
    </citation>
    <scope>NUCLEOTIDE SEQUENCE [LARGE SCALE GENOMIC DNA]</scope>
    <source>
        <strain evidence="3 4">A2016</strain>
    </source>
</reference>
<dbReference type="SUPFAM" id="SSF69065">
    <property type="entry name" value="RNase III domain-like"/>
    <property type="match status" value="1"/>
</dbReference>
<evidence type="ECO:0000313" key="3">
    <source>
        <dbReference type="EMBL" id="KAL1798166.1"/>
    </source>
</evidence>
<protein>
    <recommendedName>
        <fullName evidence="2">RNase III domain-containing protein</fullName>
    </recommendedName>
</protein>